<evidence type="ECO:0000256" key="6">
    <source>
        <dbReference type="ARBA" id="ARBA00023136"/>
    </source>
</evidence>
<dbReference type="InterPro" id="IPR036259">
    <property type="entry name" value="MFS_trans_sf"/>
</dbReference>
<dbReference type="RefSeq" id="WP_130479691.1">
    <property type="nucleotide sequence ID" value="NZ_SFCC01000023.1"/>
</dbReference>
<evidence type="ECO:0000259" key="8">
    <source>
        <dbReference type="PROSITE" id="PS50850"/>
    </source>
</evidence>
<evidence type="ECO:0000313" key="10">
    <source>
        <dbReference type="Proteomes" id="UP000292003"/>
    </source>
</evidence>
<feature type="transmembrane region" description="Helical" evidence="7">
    <location>
        <begin position="105"/>
        <end position="129"/>
    </location>
</feature>
<dbReference type="PROSITE" id="PS50850">
    <property type="entry name" value="MFS"/>
    <property type="match status" value="1"/>
</dbReference>
<evidence type="ECO:0000256" key="5">
    <source>
        <dbReference type="ARBA" id="ARBA00022989"/>
    </source>
</evidence>
<comment type="subcellular location">
    <subcellularLocation>
        <location evidence="1">Cell membrane</location>
        <topology evidence="1">Multi-pass membrane protein</topology>
    </subcellularLocation>
</comment>
<feature type="domain" description="Major facilitator superfamily (MFS) profile" evidence="8">
    <location>
        <begin position="221"/>
        <end position="413"/>
    </location>
</feature>
<keyword evidence="10" id="KW-1185">Reference proteome</keyword>
<protein>
    <submittedName>
        <fullName evidence="9">MFS transporter</fullName>
    </submittedName>
</protein>
<dbReference type="CDD" id="cd06173">
    <property type="entry name" value="MFS_MefA_like"/>
    <property type="match status" value="1"/>
</dbReference>
<feature type="transmembrane region" description="Helical" evidence="7">
    <location>
        <begin position="355"/>
        <end position="375"/>
    </location>
</feature>
<name>A0A4Q7IZR0_9PSEU</name>
<dbReference type="Pfam" id="PF05977">
    <property type="entry name" value="MFS_3"/>
    <property type="match status" value="1"/>
</dbReference>
<dbReference type="EMBL" id="SFCC01000023">
    <property type="protein sequence ID" value="RZQ59593.1"/>
    <property type="molecule type" value="Genomic_DNA"/>
</dbReference>
<feature type="transmembrane region" description="Helical" evidence="7">
    <location>
        <begin position="381"/>
        <end position="403"/>
    </location>
</feature>
<dbReference type="AlphaFoldDB" id="A0A4Q7IZR0"/>
<feature type="transmembrane region" description="Helical" evidence="7">
    <location>
        <begin position="288"/>
        <end position="306"/>
    </location>
</feature>
<keyword evidence="5 7" id="KW-1133">Transmembrane helix</keyword>
<sequence>MTFWGLLRHRDFRHLWAADALSQVGSKISVLAVPLLAVTELNASAFEVALVRIAETAGYLLLGLQAGAWCARRRSRPVLVAADLGRTVALASIPLAALFDVLTLAHLLAVVAVSGVLTVAFEVSATTYLPAVVGRDRLIEGNSLLQLNRSAAAVAGPGLAGYLVQWFTAPLALLVDSLTYLWSALWLGTIRRSEARPERTGDTGIRADVADGLRFVVRHPLLRATAAYGASRSLTQAIHMAVVVVFLVRDVGLSPGVIGLLGTVGLTGALLAAAVTRRLGDRVGTARLLWLMALISGLAFLLYPLTTPGWGLVCYVVATFVGSFGVIVTSILEVSFQQQLCPDHMLARVNATMRVAIWGAIPVGSLLGGVLAEFAGTRATLWVASGGVLLSAAFLLLSPLARLRDLPTEQARV</sequence>
<feature type="transmembrane region" description="Helical" evidence="7">
    <location>
        <begin position="78"/>
        <end position="99"/>
    </location>
</feature>
<reference evidence="9 10" key="1">
    <citation type="submission" date="2019-02" db="EMBL/GenBank/DDBJ databases">
        <title>Draft genome sequence of Amycolatopsis sp. 8-3EHSu isolated from roots of Suaeda maritima.</title>
        <authorList>
            <person name="Duangmal K."/>
            <person name="Chantavorakit T."/>
        </authorList>
    </citation>
    <scope>NUCLEOTIDE SEQUENCE [LARGE SCALE GENOMIC DNA]</scope>
    <source>
        <strain evidence="9 10">8-3EHSu</strain>
    </source>
</reference>
<dbReference type="GO" id="GO:0022857">
    <property type="term" value="F:transmembrane transporter activity"/>
    <property type="evidence" value="ECO:0007669"/>
    <property type="project" value="InterPro"/>
</dbReference>
<keyword evidence="2" id="KW-0813">Transport</keyword>
<dbReference type="InterPro" id="IPR010290">
    <property type="entry name" value="TM_effector"/>
</dbReference>
<keyword evidence="6 7" id="KW-0472">Membrane</keyword>
<dbReference type="SUPFAM" id="SSF103473">
    <property type="entry name" value="MFS general substrate transporter"/>
    <property type="match status" value="1"/>
</dbReference>
<evidence type="ECO:0000256" key="1">
    <source>
        <dbReference type="ARBA" id="ARBA00004651"/>
    </source>
</evidence>
<comment type="caution">
    <text evidence="9">The sequence shown here is derived from an EMBL/GenBank/DDBJ whole genome shotgun (WGS) entry which is preliminary data.</text>
</comment>
<dbReference type="OrthoDB" id="9815525at2"/>
<evidence type="ECO:0000256" key="3">
    <source>
        <dbReference type="ARBA" id="ARBA00022475"/>
    </source>
</evidence>
<feature type="transmembrane region" description="Helical" evidence="7">
    <location>
        <begin position="257"/>
        <end position="276"/>
    </location>
</feature>
<dbReference type="Proteomes" id="UP000292003">
    <property type="component" value="Unassembled WGS sequence"/>
</dbReference>
<accession>A0A4Q7IZR0</accession>
<evidence type="ECO:0000313" key="9">
    <source>
        <dbReference type="EMBL" id="RZQ59593.1"/>
    </source>
</evidence>
<dbReference type="PANTHER" id="PTHR23513">
    <property type="entry name" value="INTEGRAL MEMBRANE EFFLUX PROTEIN-RELATED"/>
    <property type="match status" value="1"/>
</dbReference>
<dbReference type="Gene3D" id="1.20.1250.20">
    <property type="entry name" value="MFS general substrate transporter like domains"/>
    <property type="match status" value="1"/>
</dbReference>
<evidence type="ECO:0000256" key="7">
    <source>
        <dbReference type="SAM" id="Phobius"/>
    </source>
</evidence>
<evidence type="ECO:0000256" key="2">
    <source>
        <dbReference type="ARBA" id="ARBA00022448"/>
    </source>
</evidence>
<feature type="transmembrane region" description="Helical" evidence="7">
    <location>
        <begin position="312"/>
        <end position="334"/>
    </location>
</feature>
<evidence type="ECO:0000256" key="4">
    <source>
        <dbReference type="ARBA" id="ARBA00022692"/>
    </source>
</evidence>
<dbReference type="PANTHER" id="PTHR23513:SF6">
    <property type="entry name" value="MAJOR FACILITATOR SUPERFAMILY ASSOCIATED DOMAIN-CONTAINING PROTEIN"/>
    <property type="match status" value="1"/>
</dbReference>
<dbReference type="GO" id="GO:0005886">
    <property type="term" value="C:plasma membrane"/>
    <property type="evidence" value="ECO:0007669"/>
    <property type="project" value="UniProtKB-SubCell"/>
</dbReference>
<proteinExistence type="predicted"/>
<gene>
    <name evidence="9" type="ORF">EWH70_33970</name>
</gene>
<dbReference type="InterPro" id="IPR020846">
    <property type="entry name" value="MFS_dom"/>
</dbReference>
<organism evidence="9 10">
    <name type="scientific">Amycolatopsis suaedae</name>
    <dbReference type="NCBI Taxonomy" id="2510978"/>
    <lineage>
        <taxon>Bacteria</taxon>
        <taxon>Bacillati</taxon>
        <taxon>Actinomycetota</taxon>
        <taxon>Actinomycetes</taxon>
        <taxon>Pseudonocardiales</taxon>
        <taxon>Pseudonocardiaceae</taxon>
        <taxon>Amycolatopsis</taxon>
    </lineage>
</organism>
<feature type="transmembrane region" description="Helical" evidence="7">
    <location>
        <begin position="150"/>
        <end position="167"/>
    </location>
</feature>
<keyword evidence="4 7" id="KW-0812">Transmembrane</keyword>
<keyword evidence="3" id="KW-1003">Cell membrane</keyword>